<evidence type="ECO:0000256" key="7">
    <source>
        <dbReference type="ARBA" id="ARBA00023316"/>
    </source>
</evidence>
<dbReference type="Gene3D" id="3.40.1190.10">
    <property type="entry name" value="Mur-like, catalytic domain"/>
    <property type="match status" value="1"/>
</dbReference>
<dbReference type="InterPro" id="IPR036615">
    <property type="entry name" value="Mur_ligase_C_dom_sf"/>
</dbReference>
<evidence type="ECO:0000256" key="1">
    <source>
        <dbReference type="ARBA" id="ARBA00004752"/>
    </source>
</evidence>
<dbReference type="EMBL" id="WNJQ01000002">
    <property type="protein sequence ID" value="MBC9824888.1"/>
    <property type="molecule type" value="Genomic_DNA"/>
</dbReference>
<organism evidence="12 13">
    <name type="scientific">Carnobacterium inhibens</name>
    <dbReference type="NCBI Taxonomy" id="147709"/>
    <lineage>
        <taxon>Bacteria</taxon>
        <taxon>Bacillati</taxon>
        <taxon>Bacillota</taxon>
        <taxon>Bacilli</taxon>
        <taxon>Lactobacillales</taxon>
        <taxon>Carnobacteriaceae</taxon>
        <taxon>Carnobacterium</taxon>
    </lineage>
</organism>
<dbReference type="InterPro" id="IPR036565">
    <property type="entry name" value="Mur-like_cat_sf"/>
</dbReference>
<feature type="domain" description="Mur ligase central" evidence="11">
    <location>
        <begin position="113"/>
        <end position="325"/>
    </location>
</feature>
<keyword evidence="5 8" id="KW-0573">Peptidoglycan synthesis</keyword>
<evidence type="ECO:0000256" key="2">
    <source>
        <dbReference type="ARBA" id="ARBA00005898"/>
    </source>
</evidence>
<dbReference type="PANTHER" id="PTHR23135">
    <property type="entry name" value="MUR LIGASE FAMILY MEMBER"/>
    <property type="match status" value="1"/>
</dbReference>
<evidence type="ECO:0000256" key="6">
    <source>
        <dbReference type="ARBA" id="ARBA00023306"/>
    </source>
</evidence>
<comment type="pathway">
    <text evidence="1 8">Cell wall biogenesis; peptidoglycan biosynthesis.</text>
</comment>
<dbReference type="InterPro" id="IPR005761">
    <property type="entry name" value="UDP-N-AcMur-Glu-dNH2Pim_ligase"/>
</dbReference>
<proteinExistence type="inferred from homology"/>
<dbReference type="Pfam" id="PF01225">
    <property type="entry name" value="Mur_ligase"/>
    <property type="match status" value="1"/>
</dbReference>
<evidence type="ECO:0000256" key="4">
    <source>
        <dbReference type="ARBA" id="ARBA00022960"/>
    </source>
</evidence>
<dbReference type="PANTHER" id="PTHR23135:SF4">
    <property type="entry name" value="UDP-N-ACETYLMURAMOYL-L-ALANYL-D-GLUTAMATE--2,6-DIAMINOPIMELATE LIGASE MURE HOMOLOG, CHLOROPLASTIC"/>
    <property type="match status" value="1"/>
</dbReference>
<comment type="similarity">
    <text evidence="2">Belongs to the MurCDEF family. MurE subfamily.</text>
</comment>
<evidence type="ECO:0000313" key="12">
    <source>
        <dbReference type="EMBL" id="MBC9824888.1"/>
    </source>
</evidence>
<keyword evidence="4 8" id="KW-0133">Cell shape</keyword>
<sequence>MKLTDLLKSVEIDSSRHNQLETALDKIEIKKITYHSKEVKADTLFVCIKGQQTDGHNYAKHAVSQGATVIIVEQFIEDLDTLQLKVSDSRETLAVLSSNFFDHPSKSMSLFGVTATNGKTTITYMTEEIFKAYQLKSGLIGTILVKIDKEIEMSLLTTPESYDLQQYFAKMRDREITHVSMEVSSSALELKRVYNTDFDVVAFTNISPEHIKLHESFDAYFDAKASLIRNASKMSTAVLNLDEPLLIPLEEETEAQVVTFGIENKTGTITASDIRFSSGIPSFKVTICKPFNTLSGKRIETTSFDLELSIPGYHSIYNALTALVTGLVNDIPIEDVQRGIKNFRGVERRFQILYDKEFKVIDDLLLNQNNIDSCMETISHLDYNELHLVHAIRGSNGPAHSTEIAETLAKWFHKMKVAEIILTTASSHVDKKDEVTDEELAAFLKVMKLNKIEVTFFKELEDALRLSVEQLNAEDILLISGAHSMDQGARKTLELLKEIHPNVDYEMIDQVLENKLIGLNSLKAAEKIKNYNLGV</sequence>
<dbReference type="InterPro" id="IPR000713">
    <property type="entry name" value="Mur_ligase_N"/>
</dbReference>
<dbReference type="Proteomes" id="UP000638836">
    <property type="component" value="Unassembled WGS sequence"/>
</dbReference>
<keyword evidence="7 8" id="KW-0961">Cell wall biogenesis/degradation</keyword>
<protein>
    <submittedName>
        <fullName evidence="12">UDP-N-acetylmuramyl-tripeptide synthetase</fullName>
    </submittedName>
</protein>
<name>A0ABR7TBH5_9LACT</name>
<keyword evidence="13" id="KW-1185">Reference proteome</keyword>
<feature type="domain" description="Mur ligase C-terminal" evidence="10">
    <location>
        <begin position="348"/>
        <end position="482"/>
    </location>
</feature>
<keyword evidence="3 8" id="KW-0132">Cell division</keyword>
<dbReference type="NCBIfam" id="TIGR01085">
    <property type="entry name" value="murE"/>
    <property type="match status" value="1"/>
</dbReference>
<dbReference type="Gene3D" id="3.90.190.20">
    <property type="entry name" value="Mur ligase, C-terminal domain"/>
    <property type="match status" value="1"/>
</dbReference>
<dbReference type="SUPFAM" id="SSF53244">
    <property type="entry name" value="MurD-like peptide ligases, peptide-binding domain"/>
    <property type="match status" value="1"/>
</dbReference>
<dbReference type="InterPro" id="IPR013221">
    <property type="entry name" value="Mur_ligase_cen"/>
</dbReference>
<comment type="caution">
    <text evidence="12">The sequence shown here is derived from an EMBL/GenBank/DDBJ whole genome shotgun (WGS) entry which is preliminary data.</text>
</comment>
<evidence type="ECO:0000256" key="8">
    <source>
        <dbReference type="RuleBase" id="RU004135"/>
    </source>
</evidence>
<evidence type="ECO:0000259" key="10">
    <source>
        <dbReference type="Pfam" id="PF02875"/>
    </source>
</evidence>
<evidence type="ECO:0000313" key="13">
    <source>
        <dbReference type="Proteomes" id="UP000638836"/>
    </source>
</evidence>
<evidence type="ECO:0000259" key="11">
    <source>
        <dbReference type="Pfam" id="PF08245"/>
    </source>
</evidence>
<dbReference type="InterPro" id="IPR035911">
    <property type="entry name" value="MurE/MurF_N"/>
</dbReference>
<gene>
    <name evidence="12" type="primary">murE</name>
    <name evidence="12" type="ORF">GLO26_03465</name>
</gene>
<dbReference type="Gene3D" id="3.40.1390.10">
    <property type="entry name" value="MurE/MurF, N-terminal domain"/>
    <property type="match status" value="1"/>
</dbReference>
<comment type="subcellular location">
    <subcellularLocation>
        <location evidence="8">Cytoplasm</location>
    </subcellularLocation>
</comment>
<dbReference type="Pfam" id="PF02875">
    <property type="entry name" value="Mur_ligase_C"/>
    <property type="match status" value="1"/>
</dbReference>
<accession>A0ABR7TBH5</accession>
<dbReference type="RefSeq" id="WP_023177965.1">
    <property type="nucleotide sequence ID" value="NZ_WNJQ01000002.1"/>
</dbReference>
<reference evidence="12 13" key="1">
    <citation type="journal article" date="2020" name="Microorganisms">
        <title>New Insight into Antimicrobial Compounds from Food and Marine-Sourced Carnobacterium Species through Phenotype and Genome Analyses.</title>
        <authorList>
            <person name="Begrem S."/>
            <person name="Ivaniuk F."/>
            <person name="Gigout-Chevalier F."/>
            <person name="Kolypczuk L."/>
            <person name="Bonnetot S."/>
            <person name="Leroi F."/>
            <person name="Grovel O."/>
            <person name="Delbarre-Ladrat C."/>
            <person name="Passerini D."/>
        </authorList>
    </citation>
    <scope>NUCLEOTIDE SEQUENCE [LARGE SCALE GENOMIC DNA]</scope>
    <source>
        <strain evidence="12 13">MIP2551</strain>
    </source>
</reference>
<evidence type="ECO:0000256" key="5">
    <source>
        <dbReference type="ARBA" id="ARBA00022984"/>
    </source>
</evidence>
<keyword evidence="6 8" id="KW-0131">Cell cycle</keyword>
<dbReference type="Pfam" id="PF08245">
    <property type="entry name" value="Mur_ligase_M"/>
    <property type="match status" value="1"/>
</dbReference>
<dbReference type="SUPFAM" id="SSF63418">
    <property type="entry name" value="MurE/MurF N-terminal domain"/>
    <property type="match status" value="1"/>
</dbReference>
<dbReference type="SUPFAM" id="SSF53623">
    <property type="entry name" value="MurD-like peptide ligases, catalytic domain"/>
    <property type="match status" value="1"/>
</dbReference>
<dbReference type="InterPro" id="IPR004101">
    <property type="entry name" value="Mur_ligase_C"/>
</dbReference>
<evidence type="ECO:0000256" key="3">
    <source>
        <dbReference type="ARBA" id="ARBA00022618"/>
    </source>
</evidence>
<evidence type="ECO:0000259" key="9">
    <source>
        <dbReference type="Pfam" id="PF01225"/>
    </source>
</evidence>
<feature type="domain" description="Mur ligase N-terminal catalytic" evidence="9">
    <location>
        <begin position="28"/>
        <end position="96"/>
    </location>
</feature>